<dbReference type="EMBL" id="GL945444">
    <property type="protein sequence ID" value="EGO19193.1"/>
    <property type="molecule type" value="Genomic_DNA"/>
</dbReference>
<sequence length="330" mass="35939">MKKQMLAILDGEGSSDGNIASTPEDVSTSSPPAFTEIPYPGYHLTNTIHHDTYPTIDPTKADLTGKIVFISGASQGLGKAMAMSFARSGASGIIIAARSMNLLDEVAIAMTEAAALVNRSPKILKLMLDVTDIATVENVAAEIRRVFGKLDVVINNAGRADNPQAVPLSMSDPDDWWNVWTVNIRGVYLVTRALLPLLTNNDADNKLIVNIASYVAHFASPLSSAYCIGKFALLRLTETIHLECAPHNISVLSVHPGVVLTDMTKDIPALMRSTLIDSPQLSADTLVWLAKERRDWLSGRYISSTWDMTELESMKEDITTGDKLKMRMVI</sequence>
<reference evidence="7" key="1">
    <citation type="submission" date="2011-04" db="EMBL/GenBank/DDBJ databases">
        <title>Evolution of plant cell wall degrading machinery underlies the functional diversity of forest fungi.</title>
        <authorList>
            <consortium name="US DOE Joint Genome Institute (JGI-PGF)"/>
            <person name="Eastwood D.C."/>
            <person name="Floudas D."/>
            <person name="Binder M."/>
            <person name="Majcherczyk A."/>
            <person name="Schneider P."/>
            <person name="Aerts A."/>
            <person name="Asiegbu F.O."/>
            <person name="Baker S.E."/>
            <person name="Barry K."/>
            <person name="Bendiksby M."/>
            <person name="Blumentritt M."/>
            <person name="Coutinho P.M."/>
            <person name="Cullen D."/>
            <person name="Cullen D."/>
            <person name="Gathman A."/>
            <person name="Goodell B."/>
            <person name="Henrissat B."/>
            <person name="Ihrmark K."/>
            <person name="Kauserud H."/>
            <person name="Kohler A."/>
            <person name="LaButti K."/>
            <person name="Lapidus A."/>
            <person name="Lavin J.L."/>
            <person name="Lee Y.-H."/>
            <person name="Lindquist E."/>
            <person name="Lilly W."/>
            <person name="Lucas S."/>
            <person name="Morin E."/>
            <person name="Murat C."/>
            <person name="Oguiza J.A."/>
            <person name="Park J."/>
            <person name="Pisabarro A.G."/>
            <person name="Riley R."/>
            <person name="Rosling A."/>
            <person name="Salamov A."/>
            <person name="Schmidt O."/>
            <person name="Schmutz J."/>
            <person name="Skrede I."/>
            <person name="Stenlid J."/>
            <person name="Wiebenga A."/>
            <person name="Xie X."/>
            <person name="Kues U."/>
            <person name="Hibbett D.S."/>
            <person name="Hoffmeister D."/>
            <person name="Hogberg N."/>
            <person name="Martin F."/>
            <person name="Grigoriev I.V."/>
            <person name="Watkinson S.C."/>
        </authorList>
    </citation>
    <scope>NUCLEOTIDE SEQUENCE</scope>
    <source>
        <strain evidence="7">S7.9</strain>
    </source>
</reference>
<dbReference type="OrthoDB" id="1933717at2759"/>
<dbReference type="GO" id="GO:0016491">
    <property type="term" value="F:oxidoreductase activity"/>
    <property type="evidence" value="ECO:0007669"/>
    <property type="project" value="UniProtKB-KW"/>
</dbReference>
<evidence type="ECO:0000256" key="1">
    <source>
        <dbReference type="ARBA" id="ARBA00006484"/>
    </source>
</evidence>
<dbReference type="InterPro" id="IPR036291">
    <property type="entry name" value="NAD(P)-bd_dom_sf"/>
</dbReference>
<dbReference type="PRINTS" id="PR00080">
    <property type="entry name" value="SDRFAMILY"/>
</dbReference>
<comment type="function">
    <text evidence="4">Putative oxidoreductase.</text>
</comment>
<organism>
    <name type="scientific">Serpula lacrymans var. lacrymans (strain S7.9)</name>
    <name type="common">Dry rot fungus</name>
    <dbReference type="NCBI Taxonomy" id="578457"/>
    <lineage>
        <taxon>Eukaryota</taxon>
        <taxon>Fungi</taxon>
        <taxon>Dikarya</taxon>
        <taxon>Basidiomycota</taxon>
        <taxon>Agaricomycotina</taxon>
        <taxon>Agaricomycetes</taxon>
        <taxon>Agaricomycetidae</taxon>
        <taxon>Boletales</taxon>
        <taxon>Coniophorineae</taxon>
        <taxon>Serpulaceae</taxon>
        <taxon>Serpula</taxon>
    </lineage>
</organism>
<dbReference type="AlphaFoldDB" id="F8PBZ0"/>
<accession>F8PBZ0</accession>
<dbReference type="PRINTS" id="PR00081">
    <property type="entry name" value="GDHRDH"/>
</dbReference>
<proteinExistence type="inferred from homology"/>
<dbReference type="GO" id="GO:0016020">
    <property type="term" value="C:membrane"/>
    <property type="evidence" value="ECO:0007669"/>
    <property type="project" value="TreeGrafter"/>
</dbReference>
<feature type="compositionally biased region" description="Polar residues" evidence="6">
    <location>
        <begin position="15"/>
        <end position="32"/>
    </location>
</feature>
<evidence type="ECO:0000256" key="5">
    <source>
        <dbReference type="RuleBase" id="RU000363"/>
    </source>
</evidence>
<dbReference type="SUPFAM" id="SSF51735">
    <property type="entry name" value="NAD(P)-binding Rossmann-fold domains"/>
    <property type="match status" value="1"/>
</dbReference>
<gene>
    <name evidence="7" type="ORF">SERLADRAFT_479540</name>
</gene>
<dbReference type="RefSeq" id="XP_007323914.1">
    <property type="nucleotide sequence ID" value="XM_007323852.1"/>
</dbReference>
<evidence type="ECO:0000256" key="6">
    <source>
        <dbReference type="SAM" id="MobiDB-lite"/>
    </source>
</evidence>
<dbReference type="Proteomes" id="UP000008064">
    <property type="component" value="Unassembled WGS sequence"/>
</dbReference>
<comment type="similarity">
    <text evidence="1 5">Belongs to the short-chain dehydrogenases/reductases (SDR) family.</text>
</comment>
<dbReference type="CDD" id="cd05233">
    <property type="entry name" value="SDR_c"/>
    <property type="match status" value="1"/>
</dbReference>
<dbReference type="PANTHER" id="PTHR44196">
    <property type="entry name" value="DEHYDROGENASE/REDUCTASE SDR FAMILY MEMBER 7B"/>
    <property type="match status" value="1"/>
</dbReference>
<keyword evidence="2" id="KW-0521">NADP</keyword>
<dbReference type="PANTHER" id="PTHR44196:SF1">
    <property type="entry name" value="DEHYDROGENASE_REDUCTASE SDR FAMILY MEMBER 7B"/>
    <property type="match status" value="1"/>
</dbReference>
<dbReference type="InterPro" id="IPR002347">
    <property type="entry name" value="SDR_fam"/>
</dbReference>
<dbReference type="Pfam" id="PF00106">
    <property type="entry name" value="adh_short"/>
    <property type="match status" value="1"/>
</dbReference>
<feature type="region of interest" description="Disordered" evidence="6">
    <location>
        <begin position="10"/>
        <end position="32"/>
    </location>
</feature>
<keyword evidence="3" id="KW-0560">Oxidoreductase</keyword>
<dbReference type="GeneID" id="18821368"/>
<evidence type="ECO:0000256" key="3">
    <source>
        <dbReference type="ARBA" id="ARBA00023002"/>
    </source>
</evidence>
<dbReference type="HOGENOM" id="CLU_010194_8_0_1"/>
<evidence type="ECO:0000256" key="2">
    <source>
        <dbReference type="ARBA" id="ARBA00022857"/>
    </source>
</evidence>
<protein>
    <submittedName>
        <fullName evidence="7">Uncharacterized protein</fullName>
    </submittedName>
</protein>
<evidence type="ECO:0000256" key="4">
    <source>
        <dbReference type="ARBA" id="ARBA00037096"/>
    </source>
</evidence>
<name>F8PBZ0_SERL9</name>
<dbReference type="InterPro" id="IPR020904">
    <property type="entry name" value="Sc_DH/Rdtase_CS"/>
</dbReference>
<evidence type="ECO:0000313" key="7">
    <source>
        <dbReference type="EMBL" id="EGO19193.1"/>
    </source>
</evidence>
<dbReference type="PROSITE" id="PS00061">
    <property type="entry name" value="ADH_SHORT"/>
    <property type="match status" value="1"/>
</dbReference>
<dbReference type="Gene3D" id="3.40.50.720">
    <property type="entry name" value="NAD(P)-binding Rossmann-like Domain"/>
    <property type="match status" value="1"/>
</dbReference>
<dbReference type="KEGG" id="sla:SERLADRAFT_479540"/>